<dbReference type="EMBL" id="CM001221">
    <property type="protein sequence ID" value="AES98277.2"/>
    <property type="molecule type" value="Genomic_DNA"/>
</dbReference>
<evidence type="ECO:0000313" key="5">
    <source>
        <dbReference type="EMBL" id="AES98277.2"/>
    </source>
</evidence>
<dbReference type="PANTHER" id="PTHR47764:SF12">
    <property type="entry name" value="ULP1 PROTEASE FAMILY, CARBOXY-TERMINAL DOMAIN PROTEIN"/>
    <property type="match status" value="1"/>
</dbReference>
<dbReference type="Pfam" id="PF02902">
    <property type="entry name" value="Peptidase_C48"/>
    <property type="match status" value="1"/>
</dbReference>
<dbReference type="EnsemblPlants" id="AES98277">
    <property type="protein sequence ID" value="AES98277"/>
    <property type="gene ID" value="MTR_5g066530"/>
</dbReference>
<keyword evidence="2 5" id="KW-0645">Protease</keyword>
<dbReference type="GO" id="GO:0070139">
    <property type="term" value="F:SUMO-specific endopeptidase activity"/>
    <property type="evidence" value="ECO:0000318"/>
    <property type="project" value="GO_Central"/>
</dbReference>
<comment type="similarity">
    <text evidence="1">Belongs to the peptidase C48 family.</text>
</comment>
<accession>A0A0C3XMP0</accession>
<dbReference type="SUPFAM" id="SSF54001">
    <property type="entry name" value="Cysteine proteinases"/>
    <property type="match status" value="1"/>
</dbReference>
<dbReference type="Proteomes" id="UP000002051">
    <property type="component" value="Chromosome 5"/>
</dbReference>
<dbReference type="GO" id="GO:0006508">
    <property type="term" value="P:proteolysis"/>
    <property type="evidence" value="ECO:0007669"/>
    <property type="project" value="UniProtKB-KW"/>
</dbReference>
<dbReference type="PANTHER" id="PTHR47764">
    <property type="entry name" value="UBIQUITIN-LIKE-SPECIFIC PROTEASE 2B-RELATED"/>
    <property type="match status" value="1"/>
</dbReference>
<dbReference type="HOGENOM" id="CLU_421150_0_0_1"/>
<evidence type="ECO:0000313" key="7">
    <source>
        <dbReference type="Proteomes" id="UP000002051"/>
    </source>
</evidence>
<keyword evidence="7" id="KW-1185">Reference proteome</keyword>
<feature type="domain" description="Ubiquitin-like protease family profile" evidence="4">
    <location>
        <begin position="1"/>
        <end position="69"/>
    </location>
</feature>
<proteinExistence type="inferred from homology"/>
<dbReference type="AlphaFoldDB" id="G7JYF7"/>
<gene>
    <name evidence="5" type="ordered locus">MTR_5g066530</name>
</gene>
<reference evidence="5 7" key="2">
    <citation type="journal article" date="2014" name="BMC Genomics">
        <title>An improved genome release (version Mt4.0) for the model legume Medicago truncatula.</title>
        <authorList>
            <person name="Tang H."/>
            <person name="Krishnakumar V."/>
            <person name="Bidwell S."/>
            <person name="Rosen B."/>
            <person name="Chan A."/>
            <person name="Zhou S."/>
            <person name="Gentzbittel L."/>
            <person name="Childs K.L."/>
            <person name="Yandell M."/>
            <person name="Gundlach H."/>
            <person name="Mayer K.F."/>
            <person name="Schwartz D.C."/>
            <person name="Town C.D."/>
        </authorList>
    </citation>
    <scope>GENOME REANNOTATION</scope>
    <source>
        <strain evidence="6 7">cv. Jemalong A17</strain>
    </source>
</reference>
<evidence type="ECO:0000313" key="6">
    <source>
        <dbReference type="EnsemblPlants" id="AES98277"/>
    </source>
</evidence>
<dbReference type="PaxDb" id="3880-AES98277"/>
<organism evidence="5 7">
    <name type="scientific">Medicago truncatula</name>
    <name type="common">Barrel medic</name>
    <name type="synonym">Medicago tribuloides</name>
    <dbReference type="NCBI Taxonomy" id="3880"/>
    <lineage>
        <taxon>Eukaryota</taxon>
        <taxon>Viridiplantae</taxon>
        <taxon>Streptophyta</taxon>
        <taxon>Embryophyta</taxon>
        <taxon>Tracheophyta</taxon>
        <taxon>Spermatophyta</taxon>
        <taxon>Magnoliopsida</taxon>
        <taxon>eudicotyledons</taxon>
        <taxon>Gunneridae</taxon>
        <taxon>Pentapetalae</taxon>
        <taxon>rosids</taxon>
        <taxon>fabids</taxon>
        <taxon>Fabales</taxon>
        <taxon>Fabaceae</taxon>
        <taxon>Papilionoideae</taxon>
        <taxon>50 kb inversion clade</taxon>
        <taxon>NPAAA clade</taxon>
        <taxon>Hologalegina</taxon>
        <taxon>IRL clade</taxon>
        <taxon>Trifolieae</taxon>
        <taxon>Medicago</taxon>
    </lineage>
</organism>
<dbReference type="Gene3D" id="3.30.310.130">
    <property type="entry name" value="Ubiquitin-related"/>
    <property type="match status" value="1"/>
</dbReference>
<dbReference type="InterPro" id="IPR038765">
    <property type="entry name" value="Papain-like_cys_pep_sf"/>
</dbReference>
<dbReference type="STRING" id="3880.G7JYF7"/>
<dbReference type="InterPro" id="IPR003653">
    <property type="entry name" value="Peptidase_C48_C"/>
</dbReference>
<dbReference type="PROSITE" id="PS50600">
    <property type="entry name" value="ULP_PROTEASE"/>
    <property type="match status" value="1"/>
</dbReference>
<evidence type="ECO:0000259" key="4">
    <source>
        <dbReference type="PROSITE" id="PS50600"/>
    </source>
</evidence>
<dbReference type="eggNOG" id="KOG0779">
    <property type="taxonomic scope" value="Eukaryota"/>
</dbReference>
<protein>
    <submittedName>
        <fullName evidence="5">Ulp1 protease family, carboxy-terminal domain protein</fullName>
    </submittedName>
</protein>
<keyword evidence="3" id="KW-0378">Hydrolase</keyword>
<reference evidence="5 7" key="1">
    <citation type="journal article" date="2011" name="Nature">
        <title>The Medicago genome provides insight into the evolution of rhizobial symbioses.</title>
        <authorList>
            <person name="Young N.D."/>
            <person name="Debelle F."/>
            <person name="Oldroyd G.E."/>
            <person name="Geurts R."/>
            <person name="Cannon S.B."/>
            <person name="Udvardi M.K."/>
            <person name="Benedito V.A."/>
            <person name="Mayer K.F."/>
            <person name="Gouzy J."/>
            <person name="Schoof H."/>
            <person name="Van de Peer Y."/>
            <person name="Proost S."/>
            <person name="Cook D.R."/>
            <person name="Meyers B.C."/>
            <person name="Spannagl M."/>
            <person name="Cheung F."/>
            <person name="De Mita S."/>
            <person name="Krishnakumar V."/>
            <person name="Gundlach H."/>
            <person name="Zhou S."/>
            <person name="Mudge J."/>
            <person name="Bharti A.K."/>
            <person name="Murray J.D."/>
            <person name="Naoumkina M.A."/>
            <person name="Rosen B."/>
            <person name="Silverstein K.A."/>
            <person name="Tang H."/>
            <person name="Rombauts S."/>
            <person name="Zhao P.X."/>
            <person name="Zhou P."/>
            <person name="Barbe V."/>
            <person name="Bardou P."/>
            <person name="Bechner M."/>
            <person name="Bellec A."/>
            <person name="Berger A."/>
            <person name="Berges H."/>
            <person name="Bidwell S."/>
            <person name="Bisseling T."/>
            <person name="Choisne N."/>
            <person name="Couloux A."/>
            <person name="Denny R."/>
            <person name="Deshpande S."/>
            <person name="Dai X."/>
            <person name="Doyle J.J."/>
            <person name="Dudez A.M."/>
            <person name="Farmer A.D."/>
            <person name="Fouteau S."/>
            <person name="Franken C."/>
            <person name="Gibelin C."/>
            <person name="Gish J."/>
            <person name="Goldstein S."/>
            <person name="Gonzalez A.J."/>
            <person name="Green P.J."/>
            <person name="Hallab A."/>
            <person name="Hartog M."/>
            <person name="Hua A."/>
            <person name="Humphray S.J."/>
            <person name="Jeong D.H."/>
            <person name="Jing Y."/>
            <person name="Jocker A."/>
            <person name="Kenton S.M."/>
            <person name="Kim D.J."/>
            <person name="Klee K."/>
            <person name="Lai H."/>
            <person name="Lang C."/>
            <person name="Lin S."/>
            <person name="Macmil S.L."/>
            <person name="Magdelenat G."/>
            <person name="Matthews L."/>
            <person name="McCorrison J."/>
            <person name="Monaghan E.L."/>
            <person name="Mun J.H."/>
            <person name="Najar F.Z."/>
            <person name="Nicholson C."/>
            <person name="Noirot C."/>
            <person name="O'Bleness M."/>
            <person name="Paule C.R."/>
            <person name="Poulain J."/>
            <person name="Prion F."/>
            <person name="Qin B."/>
            <person name="Qu C."/>
            <person name="Retzel E.F."/>
            <person name="Riddle C."/>
            <person name="Sallet E."/>
            <person name="Samain S."/>
            <person name="Samson N."/>
            <person name="Sanders I."/>
            <person name="Saurat O."/>
            <person name="Scarpelli C."/>
            <person name="Schiex T."/>
            <person name="Segurens B."/>
            <person name="Severin A.J."/>
            <person name="Sherrier D.J."/>
            <person name="Shi R."/>
            <person name="Sims S."/>
            <person name="Singer S.R."/>
            <person name="Sinharoy S."/>
            <person name="Sterck L."/>
            <person name="Viollet A."/>
            <person name="Wang B.B."/>
            <person name="Wang K."/>
            <person name="Wang M."/>
            <person name="Wang X."/>
            <person name="Warfsmann J."/>
            <person name="Weissenbach J."/>
            <person name="White D.D."/>
            <person name="White J.D."/>
            <person name="Wiley G.B."/>
            <person name="Wincker P."/>
            <person name="Xing Y."/>
            <person name="Yang L."/>
            <person name="Yao Z."/>
            <person name="Ying F."/>
            <person name="Zhai J."/>
            <person name="Zhou L."/>
            <person name="Zuber A."/>
            <person name="Denarie J."/>
            <person name="Dixon R.A."/>
            <person name="May G.D."/>
            <person name="Schwartz D.C."/>
            <person name="Rogers J."/>
            <person name="Quetier F."/>
            <person name="Town C.D."/>
            <person name="Roe B.A."/>
        </authorList>
    </citation>
    <scope>NUCLEOTIDE SEQUENCE [LARGE SCALE GENOMIC DNA]</scope>
    <source>
        <strain evidence="5">A17</strain>
        <strain evidence="6 7">cv. Jemalong A17</strain>
    </source>
</reference>
<dbReference type="Gene3D" id="1.10.418.20">
    <property type="match status" value="1"/>
</dbReference>
<evidence type="ECO:0000256" key="3">
    <source>
        <dbReference type="ARBA" id="ARBA00022801"/>
    </source>
</evidence>
<accession>G7JYF7</accession>
<dbReference type="GO" id="GO:0005634">
    <property type="term" value="C:nucleus"/>
    <property type="evidence" value="ECO:0000318"/>
    <property type="project" value="GO_Central"/>
</dbReference>
<evidence type="ECO:0000256" key="2">
    <source>
        <dbReference type="ARBA" id="ARBA00022670"/>
    </source>
</evidence>
<name>G7JYF7_MEDTR</name>
<reference evidence="6" key="3">
    <citation type="submission" date="2015-04" db="UniProtKB">
        <authorList>
            <consortium name="EnsemblPlants"/>
        </authorList>
    </citation>
    <scope>IDENTIFICATION</scope>
    <source>
        <strain evidence="6">cv. Jemalong A17</strain>
    </source>
</reference>
<evidence type="ECO:0000256" key="1">
    <source>
        <dbReference type="ARBA" id="ARBA00005234"/>
    </source>
</evidence>
<sequence length="651" mass="73729">MDSIKGHHNGLKDLVQSYLSEEWKDRKKDTYGEDLSSRFFNMHFLPVEVPQQENSFDCGLFLLHYLELFVAQVPFDFNPLRLTNCSNFLIVDWFPPTDAYLKQTHIHKLIFELAENHGSHEGFSPDDGDNHHYSEYIDNNRIGGQCHLFNVEASTSHGQGIEMFPSYNTSNMVLKKHFEPGAASGTSLRHCQSFDQRSLSSSNHLFNRIGGQSHLFNEEASTSHSGQGIEMFPSYNTSNMVLKQHFEPGAASGTSLRHCQSFDQRSLSSSNHLFNRIGGQSHLFNEEASTSHSGQGIEMFPSYNTSNMVLKQHFEPGAASGTSLRHCQSFDQRSLSSSNHLFNRIGGQSHLFNEEASTSHSGQGIEMFPSYNTSNMVLKQHFEPGAASGTSLRHCQSFDQRSLSSSNHLFNRIGGQSHLFNEETSTSHSGQGIEMFPSYNTSNMVLKQHFEPGAASGTSLRHCQSFELRSLSSSNHLFNSSRHRQSFDQRSLSSSNHLFNSSRHRQSFDQRSLSSSNHFFNSSRHCQPFEQQSLSSSNHLFNSSRHCRSFDQRSLLHMNDSTGTINFPVDPLIDISQHSNMMSIGNKNLYPHLSYQGTPTLQLHHVSDYAVDNNVINDDVQIIDNINLDFWNERPPNKRRLMPPWVEVMES</sequence>